<organism evidence="4 7">
    <name type="scientific">Vitreoscilla filiformis</name>
    <dbReference type="NCBI Taxonomy" id="63"/>
    <lineage>
        <taxon>Bacteria</taxon>
        <taxon>Pseudomonadati</taxon>
        <taxon>Pseudomonadota</taxon>
        <taxon>Betaproteobacteria</taxon>
        <taxon>Neisseriales</taxon>
        <taxon>Neisseriaceae</taxon>
        <taxon>Vitreoscilla</taxon>
    </lineage>
</organism>
<dbReference type="EMBL" id="CP022423">
    <property type="protein sequence ID" value="ASM75791.1"/>
    <property type="molecule type" value="Genomic_DNA"/>
</dbReference>
<dbReference type="KEGG" id="vff:VITFI_CDS0012"/>
<dbReference type="EMBL" id="CP022423">
    <property type="protein sequence ID" value="ASM76865.1"/>
    <property type="molecule type" value="Genomic_DNA"/>
</dbReference>
<dbReference type="RefSeq" id="WP_089415258.1">
    <property type="nucleotide sequence ID" value="NZ_CP022423.1"/>
</dbReference>
<gene>
    <name evidence="2" type="ORF">VITFI_CDS0012</name>
    <name evidence="3" type="ORF">VITFI_CDS0136</name>
    <name evidence="4" type="ORF">VITFI_CDS0632</name>
    <name evidence="5" type="ORF">VITFI_CDS1087</name>
    <name evidence="6" type="ORF">VITFI_CDS1508</name>
</gene>
<dbReference type="EMBL" id="CP022423">
    <property type="protein sequence ID" value="ASM77286.1"/>
    <property type="molecule type" value="Genomic_DNA"/>
</dbReference>
<dbReference type="KEGG" id="vff:VITFI_CDS1508"/>
<dbReference type="EMBL" id="CP022423">
    <property type="protein sequence ID" value="ASM76411.1"/>
    <property type="molecule type" value="Genomic_DNA"/>
</dbReference>
<feature type="domain" description="Mor transcription activator" evidence="1">
    <location>
        <begin position="10"/>
        <end position="108"/>
    </location>
</feature>
<proteinExistence type="predicted"/>
<sequence length="132" mass="14840">MTRKKPYLFIENLTAVAARVLTDRGMAPDTATTIGREIAVGMCNMYARTHLYIPAAIDLTKPLSARNRAILNAYSQPSPTARPFSSRRVEELAQEYGLTETYLYELLSDTMDAVRKEQGLPPMDERQGQFPL</sequence>
<name>A0A221KBK0_VITFI</name>
<evidence type="ECO:0000313" key="4">
    <source>
        <dbReference type="EMBL" id="ASM76411.1"/>
    </source>
</evidence>
<keyword evidence="7" id="KW-1185">Reference proteome</keyword>
<dbReference type="KEGG" id="vff:VITFI_CDS0632"/>
<dbReference type="Proteomes" id="UP000199729">
    <property type="component" value="Chromosome"/>
</dbReference>
<dbReference type="InterPro" id="IPR009057">
    <property type="entry name" value="Homeodomain-like_sf"/>
</dbReference>
<reference evidence="4 7" key="1">
    <citation type="submission" date="2017-07" db="EMBL/GenBank/DDBJ databases">
        <title>Complete Genome Sequence of the cosmetic ferment Vitreoscilla filiformis (ATCC15551).</title>
        <authorList>
            <person name="Contreras S."/>
            <person name="Sagory-Zalkind P."/>
            <person name="Blanquart H."/>
            <person name="Iltis A."/>
            <person name="Morand S.C."/>
        </authorList>
    </citation>
    <scope>NUCLEOTIDE SEQUENCE [LARGE SCALE GENOMIC DNA]</scope>
    <source>
        <strain evidence="4 7">ATCC 15551</strain>
    </source>
</reference>
<evidence type="ECO:0000313" key="6">
    <source>
        <dbReference type="EMBL" id="ASM77286.1"/>
    </source>
</evidence>
<dbReference type="Pfam" id="PF08765">
    <property type="entry name" value="Mor"/>
    <property type="match status" value="1"/>
</dbReference>
<dbReference type="AlphaFoldDB" id="A0A221KBK0"/>
<evidence type="ECO:0000259" key="1">
    <source>
        <dbReference type="Pfam" id="PF08765"/>
    </source>
</evidence>
<evidence type="ECO:0000313" key="5">
    <source>
        <dbReference type="EMBL" id="ASM76865.1"/>
    </source>
</evidence>
<dbReference type="KEGG" id="vff:VITFI_CDS1087"/>
<dbReference type="KEGG" id="vff:VITFI_CDS0136"/>
<evidence type="ECO:0000313" key="3">
    <source>
        <dbReference type="EMBL" id="ASM75915.1"/>
    </source>
</evidence>
<protein>
    <recommendedName>
        <fullName evidence="1">Mor transcription activator domain-containing protein</fullName>
    </recommendedName>
</protein>
<accession>A0A221KBK0</accession>
<dbReference type="EMBL" id="CP022423">
    <property type="protein sequence ID" value="ASM75915.1"/>
    <property type="molecule type" value="Genomic_DNA"/>
</dbReference>
<dbReference type="SUPFAM" id="SSF46689">
    <property type="entry name" value="Homeodomain-like"/>
    <property type="match status" value="1"/>
</dbReference>
<evidence type="ECO:0000313" key="7">
    <source>
        <dbReference type="Proteomes" id="UP000199729"/>
    </source>
</evidence>
<dbReference type="InterPro" id="IPR014875">
    <property type="entry name" value="Mor_transcription_activator"/>
</dbReference>
<evidence type="ECO:0000313" key="2">
    <source>
        <dbReference type="EMBL" id="ASM75791.1"/>
    </source>
</evidence>